<dbReference type="PIRSF" id="PIRSF006205">
    <property type="entry name" value="Dxp_reductismrs"/>
    <property type="match status" value="1"/>
</dbReference>
<dbReference type="Proteomes" id="UP000004893">
    <property type="component" value="Unassembled WGS sequence"/>
</dbReference>
<dbReference type="STRING" id="553973.CLOHYLEM_06492"/>
<feature type="binding site" evidence="9">
    <location>
        <position position="218"/>
    </location>
    <ligand>
        <name>1-deoxy-D-xylulose 5-phosphate</name>
        <dbReference type="ChEBI" id="CHEBI:57792"/>
    </ligand>
</feature>
<comment type="function">
    <text evidence="9">Catalyzes the NADPH-dependent rearrangement and reduction of 1-deoxy-D-xylulose-5-phosphate (DXP) to 2-C-methyl-D-erythritol 4-phosphate (MEP).</text>
</comment>
<dbReference type="PANTHER" id="PTHR30525">
    <property type="entry name" value="1-DEOXY-D-XYLULOSE 5-PHOSPHATE REDUCTOISOMERASE"/>
    <property type="match status" value="1"/>
</dbReference>
<dbReference type="SUPFAM" id="SSF55347">
    <property type="entry name" value="Glyceraldehyde-3-phosphate dehydrogenase-like, C-terminal domain"/>
    <property type="match status" value="1"/>
</dbReference>
<dbReference type="InterPro" id="IPR003821">
    <property type="entry name" value="DXP_reductoisomerase"/>
</dbReference>
<dbReference type="GO" id="GO:0070402">
    <property type="term" value="F:NADPH binding"/>
    <property type="evidence" value="ECO:0007669"/>
    <property type="project" value="InterPro"/>
</dbReference>
<feature type="binding site" evidence="9">
    <location>
        <position position="147"/>
    </location>
    <ligand>
        <name>Mn(2+)</name>
        <dbReference type="ChEBI" id="CHEBI:29035"/>
    </ligand>
</feature>
<evidence type="ECO:0000256" key="5">
    <source>
        <dbReference type="ARBA" id="ARBA00023002"/>
    </source>
</evidence>
<comment type="caution">
    <text evidence="13">The sequence shown here is derived from an EMBL/GenBank/DDBJ whole genome shotgun (WGS) entry which is preliminary data.</text>
</comment>
<comment type="caution">
    <text evidence="9">Lacks conserved residue(s) required for the propagation of feature annotation.</text>
</comment>
<evidence type="ECO:0000256" key="2">
    <source>
        <dbReference type="ARBA" id="ARBA00006825"/>
    </source>
</evidence>
<feature type="binding site" evidence="9">
    <location>
        <position position="12"/>
    </location>
    <ligand>
        <name>NADPH</name>
        <dbReference type="ChEBI" id="CHEBI:57783"/>
    </ligand>
</feature>
<keyword evidence="14" id="KW-1185">Reference proteome</keyword>
<reference evidence="13" key="1">
    <citation type="submission" date="2009-02" db="EMBL/GenBank/DDBJ databases">
        <authorList>
            <person name="Fulton L."/>
            <person name="Clifton S."/>
            <person name="Fulton B."/>
            <person name="Xu J."/>
            <person name="Minx P."/>
            <person name="Pepin K.H."/>
            <person name="Johnson M."/>
            <person name="Bhonagiri V."/>
            <person name="Nash W.E."/>
            <person name="Mardis E.R."/>
            <person name="Wilson R.K."/>
        </authorList>
    </citation>
    <scope>NUCLEOTIDE SEQUENCE [LARGE SCALE GENOMIC DNA]</scope>
    <source>
        <strain evidence="13">DSM 15053</strain>
    </source>
</reference>
<feature type="binding site" evidence="9">
    <location>
        <position position="122"/>
    </location>
    <ligand>
        <name>1-deoxy-D-xylulose 5-phosphate</name>
        <dbReference type="ChEBI" id="CHEBI:57792"/>
    </ligand>
</feature>
<dbReference type="EC" id="1.1.1.267" evidence="9"/>
<reference evidence="13" key="2">
    <citation type="submission" date="2013-06" db="EMBL/GenBank/DDBJ databases">
        <title>Draft genome sequence of Clostridium hylemonae (DSM 15053).</title>
        <authorList>
            <person name="Sudarsanam P."/>
            <person name="Ley R."/>
            <person name="Guruge J."/>
            <person name="Turnbaugh P.J."/>
            <person name="Mahowald M."/>
            <person name="Liep D."/>
            <person name="Gordon J."/>
        </authorList>
    </citation>
    <scope>NUCLEOTIDE SEQUENCE</scope>
    <source>
        <strain evidence="13">DSM 15053</strain>
    </source>
</reference>
<dbReference type="Pfam" id="PF02670">
    <property type="entry name" value="DXP_reductoisom"/>
    <property type="match status" value="1"/>
</dbReference>
<comment type="catalytic activity">
    <reaction evidence="8">
        <text>2-C-methyl-D-erythritol 4-phosphate + NADP(+) = 1-deoxy-D-xylulose 5-phosphate + NADPH + H(+)</text>
        <dbReference type="Rhea" id="RHEA:13717"/>
        <dbReference type="ChEBI" id="CHEBI:15378"/>
        <dbReference type="ChEBI" id="CHEBI:57783"/>
        <dbReference type="ChEBI" id="CHEBI:57792"/>
        <dbReference type="ChEBI" id="CHEBI:58262"/>
        <dbReference type="ChEBI" id="CHEBI:58349"/>
        <dbReference type="EC" id="1.1.1.267"/>
    </reaction>
    <physiologicalReaction direction="right-to-left" evidence="8">
        <dbReference type="Rhea" id="RHEA:13719"/>
    </physiologicalReaction>
</comment>
<evidence type="ECO:0000259" key="11">
    <source>
        <dbReference type="Pfam" id="PF08436"/>
    </source>
</evidence>
<feature type="binding site" evidence="9">
    <location>
        <position position="10"/>
    </location>
    <ligand>
        <name>NADPH</name>
        <dbReference type="ChEBI" id="CHEBI:57783"/>
    </ligand>
</feature>
<keyword evidence="6 9" id="KW-0464">Manganese</keyword>
<feature type="binding site" evidence="9">
    <location>
        <position position="148"/>
    </location>
    <ligand>
        <name>1-deoxy-D-xylulose 5-phosphate</name>
        <dbReference type="ChEBI" id="CHEBI:57792"/>
    </ligand>
</feature>
<evidence type="ECO:0000256" key="8">
    <source>
        <dbReference type="ARBA" id="ARBA00048543"/>
    </source>
</evidence>
<dbReference type="HOGENOM" id="CLU_035714_4_0_9"/>
<feature type="binding site" evidence="9">
    <location>
        <position position="202"/>
    </location>
    <ligand>
        <name>NADPH</name>
        <dbReference type="ChEBI" id="CHEBI:57783"/>
    </ligand>
</feature>
<protein>
    <recommendedName>
        <fullName evidence="9">1-deoxy-D-xylulose 5-phosphate reductoisomerase</fullName>
        <shortName evidence="9">DXP reductoisomerase</shortName>
        <ecNumber evidence="9">1.1.1.267</ecNumber>
    </recommendedName>
    <alternativeName>
        <fullName evidence="9">1-deoxyxylulose-5-phosphate reductoisomerase</fullName>
    </alternativeName>
    <alternativeName>
        <fullName evidence="9">2-C-methyl-D-erythritol 4-phosphate synthase</fullName>
    </alternativeName>
</protein>
<feature type="binding site" evidence="9">
    <location>
        <position position="123"/>
    </location>
    <ligand>
        <name>NADPH</name>
        <dbReference type="ChEBI" id="CHEBI:57783"/>
    </ligand>
</feature>
<feature type="binding site" evidence="9">
    <location>
        <position position="196"/>
    </location>
    <ligand>
        <name>1-deoxy-D-xylulose 5-phosphate</name>
        <dbReference type="ChEBI" id="CHEBI:57792"/>
    </ligand>
</feature>
<dbReference type="PANTHER" id="PTHR30525:SF0">
    <property type="entry name" value="1-DEOXY-D-XYLULOSE 5-PHOSPHATE REDUCTOISOMERASE, CHLOROPLASTIC"/>
    <property type="match status" value="1"/>
</dbReference>
<feature type="binding site" evidence="9">
    <location>
        <position position="209"/>
    </location>
    <ligand>
        <name>1-deoxy-D-xylulose 5-phosphate</name>
        <dbReference type="ChEBI" id="CHEBI:57792"/>
    </ligand>
</feature>
<dbReference type="UniPathway" id="UPA00056">
    <property type="reaction ID" value="UER00092"/>
</dbReference>
<dbReference type="Pfam" id="PF08436">
    <property type="entry name" value="DXP_redisom_C"/>
    <property type="match status" value="1"/>
</dbReference>
<dbReference type="GO" id="GO:0016853">
    <property type="term" value="F:isomerase activity"/>
    <property type="evidence" value="ECO:0007669"/>
    <property type="project" value="UniProtKB-KW"/>
</dbReference>
<keyword evidence="5 9" id="KW-0560">Oxidoreductase</keyword>
<feature type="binding site" evidence="9">
    <location>
        <position position="215"/>
    </location>
    <ligand>
        <name>1-deoxy-D-xylulose 5-phosphate</name>
        <dbReference type="ChEBI" id="CHEBI:57792"/>
    </ligand>
</feature>
<evidence type="ECO:0000259" key="10">
    <source>
        <dbReference type="Pfam" id="PF02670"/>
    </source>
</evidence>
<sequence length="380" mass="42500">MKKIAILGSTGSIGTQTLEVVRENKDIEVLGLAAGSNVELLEKQAREFHPRLIAVWTEEKAKELRARVRDTDMKVVSGMEGLIEVSTMSDVEILVTAIVGMIGIRPTVEAVRAGKNIALANKETLVTAGHIIMPLAEENHVSVLPVDSEHSAIFQSLRGNEAKAVNRILLTASGGPFRGKREEDLLNVRVEDALRHPNWSMGQKITIDSSTMVNKGLEVIEAKWLFGVDVDQVQVVVQPQSIIHSMVEYVDGAVMAQLGTPDMKLPIQYALYYPKRRYLPGERLDFWSLGRLDFEKPDMDTFYGLKLAYDAGRAGGTLPTVFNAANELAVKQFLNREIKYLEIIEIIEDCMKAHKNIKEPTLEQIFDTERATYERIESRR</sequence>
<keyword evidence="9" id="KW-0460">Magnesium</keyword>
<evidence type="ECO:0000256" key="4">
    <source>
        <dbReference type="ARBA" id="ARBA00022857"/>
    </source>
</evidence>
<dbReference type="NCBIfam" id="TIGR00243">
    <property type="entry name" value="Dxr"/>
    <property type="match status" value="1"/>
</dbReference>
<dbReference type="Gene3D" id="3.40.50.720">
    <property type="entry name" value="NAD(P)-binding Rossmann-like Domain"/>
    <property type="match status" value="1"/>
</dbReference>
<feature type="binding site" evidence="9">
    <location>
        <position position="13"/>
    </location>
    <ligand>
        <name>NADPH</name>
        <dbReference type="ChEBI" id="CHEBI:57783"/>
    </ligand>
</feature>
<evidence type="ECO:0000313" key="13">
    <source>
        <dbReference type="EMBL" id="EEG73382.1"/>
    </source>
</evidence>
<dbReference type="InterPro" id="IPR036291">
    <property type="entry name" value="NAD(P)-bd_dom_sf"/>
</dbReference>
<dbReference type="Gene3D" id="1.10.1740.10">
    <property type="match status" value="1"/>
</dbReference>
<keyword evidence="3 9" id="KW-0479">Metal-binding</keyword>
<evidence type="ECO:0000256" key="6">
    <source>
        <dbReference type="ARBA" id="ARBA00023211"/>
    </source>
</evidence>
<comment type="similarity">
    <text evidence="2 9">Belongs to the DXR family.</text>
</comment>
<dbReference type="GO" id="GO:0030145">
    <property type="term" value="F:manganese ion binding"/>
    <property type="evidence" value="ECO:0007669"/>
    <property type="project" value="TreeGrafter"/>
</dbReference>
<feature type="binding site" evidence="9">
    <location>
        <position position="35"/>
    </location>
    <ligand>
        <name>NADPH</name>
        <dbReference type="ChEBI" id="CHEBI:57783"/>
    </ligand>
</feature>
<evidence type="ECO:0000256" key="3">
    <source>
        <dbReference type="ARBA" id="ARBA00022723"/>
    </source>
</evidence>
<feature type="binding site" evidence="9">
    <location>
        <position position="11"/>
    </location>
    <ligand>
        <name>NADPH</name>
        <dbReference type="ChEBI" id="CHEBI:57783"/>
    </ligand>
</feature>
<dbReference type="AlphaFoldDB" id="C0C332"/>
<dbReference type="RefSeq" id="WP_006443851.1">
    <property type="nucleotide sequence ID" value="NZ_CP036524.1"/>
</dbReference>
<dbReference type="InterPro" id="IPR036169">
    <property type="entry name" value="DXPR_C_sf"/>
</dbReference>
<dbReference type="EMBL" id="ABYI02000027">
    <property type="protein sequence ID" value="EEG73382.1"/>
    <property type="molecule type" value="Genomic_DNA"/>
</dbReference>
<feature type="domain" description="DXP reductoisomerase C-terminal" evidence="12">
    <location>
        <begin position="258"/>
        <end position="372"/>
    </location>
</feature>
<name>C0C332_9FIRM</name>
<dbReference type="eggNOG" id="COG0743">
    <property type="taxonomic scope" value="Bacteria"/>
</dbReference>
<dbReference type="InterPro" id="IPR013512">
    <property type="entry name" value="DXP_reductoisomerase_N"/>
</dbReference>
<gene>
    <name evidence="9 13" type="primary">dxr</name>
    <name evidence="13" type="ORF">CLOHYLEM_06492</name>
</gene>
<evidence type="ECO:0000259" key="12">
    <source>
        <dbReference type="Pfam" id="PF13288"/>
    </source>
</evidence>
<dbReference type="FunFam" id="3.40.50.720:FF:000045">
    <property type="entry name" value="1-deoxy-D-xylulose 5-phosphate reductoisomerase"/>
    <property type="match status" value="1"/>
</dbReference>
<dbReference type="OrthoDB" id="9806546at2"/>
<dbReference type="HAMAP" id="MF_00183">
    <property type="entry name" value="DXP_reductoisom"/>
    <property type="match status" value="1"/>
</dbReference>
<feature type="binding site" evidence="9">
    <location>
        <position position="218"/>
    </location>
    <ligand>
        <name>Mn(2+)</name>
        <dbReference type="ChEBI" id="CHEBI:29035"/>
    </ligand>
</feature>
<feature type="domain" description="1-deoxy-D-xylulose 5-phosphate reductoisomerase C-terminal" evidence="11">
    <location>
        <begin position="143"/>
        <end position="226"/>
    </location>
</feature>
<feature type="binding site" evidence="9">
    <location>
        <position position="121"/>
    </location>
    <ligand>
        <name>NADPH</name>
        <dbReference type="ChEBI" id="CHEBI:57783"/>
    </ligand>
</feature>
<comment type="pathway">
    <text evidence="1 9">Isoprenoid biosynthesis; isopentenyl diphosphate biosynthesis via DXP pathway; isopentenyl diphosphate from 1-deoxy-D-xylulose 5-phosphate: step 1/6.</text>
</comment>
<feature type="binding site" evidence="9">
    <location>
        <position position="173"/>
    </location>
    <ligand>
        <name>1-deoxy-D-xylulose 5-phosphate</name>
        <dbReference type="ChEBI" id="CHEBI:57792"/>
    </ligand>
</feature>
<dbReference type="InterPro" id="IPR026877">
    <property type="entry name" value="DXPR_C"/>
</dbReference>
<dbReference type="SUPFAM" id="SSF69055">
    <property type="entry name" value="1-deoxy-D-xylulose-5-phosphate reductoisomerase, C-terminal domain"/>
    <property type="match status" value="1"/>
</dbReference>
<dbReference type="SUPFAM" id="SSF51735">
    <property type="entry name" value="NAD(P)-binding Rossmann-fold domains"/>
    <property type="match status" value="1"/>
</dbReference>
<feature type="binding site" evidence="9">
    <location>
        <position position="149"/>
    </location>
    <ligand>
        <name>Mn(2+)</name>
        <dbReference type="ChEBI" id="CHEBI:29035"/>
    </ligand>
</feature>
<accession>C0C332</accession>
<proteinExistence type="inferred from homology"/>
<feature type="domain" description="1-deoxy-D-xylulose 5-phosphate reductoisomerase N-terminal" evidence="10">
    <location>
        <begin position="4"/>
        <end position="129"/>
    </location>
</feature>
<feature type="binding site" evidence="9">
    <location>
        <position position="214"/>
    </location>
    <ligand>
        <name>1-deoxy-D-xylulose 5-phosphate</name>
        <dbReference type="ChEBI" id="CHEBI:57792"/>
    </ligand>
</feature>
<keyword evidence="7 9" id="KW-0414">Isoprene biosynthesis</keyword>
<feature type="binding site" evidence="9">
    <location>
        <position position="149"/>
    </location>
    <ligand>
        <name>1-deoxy-D-xylulose 5-phosphate</name>
        <dbReference type="ChEBI" id="CHEBI:57792"/>
    </ligand>
</feature>
<evidence type="ECO:0000313" key="14">
    <source>
        <dbReference type="Proteomes" id="UP000004893"/>
    </source>
</evidence>
<dbReference type="InterPro" id="IPR013644">
    <property type="entry name" value="DXP_reductoisomerase_C"/>
</dbReference>
<dbReference type="GO" id="GO:0030604">
    <property type="term" value="F:1-deoxy-D-xylulose-5-phosphate reductoisomerase activity"/>
    <property type="evidence" value="ECO:0007669"/>
    <property type="project" value="UniProtKB-UniRule"/>
</dbReference>
<dbReference type="Pfam" id="PF13288">
    <property type="entry name" value="DXPR_C"/>
    <property type="match status" value="1"/>
</dbReference>
<evidence type="ECO:0000256" key="7">
    <source>
        <dbReference type="ARBA" id="ARBA00023229"/>
    </source>
</evidence>
<dbReference type="NCBIfam" id="NF009114">
    <property type="entry name" value="PRK12464.1"/>
    <property type="match status" value="1"/>
</dbReference>
<feature type="binding site" evidence="9">
    <location>
        <position position="37"/>
    </location>
    <ligand>
        <name>NADPH</name>
        <dbReference type="ChEBI" id="CHEBI:57783"/>
    </ligand>
</feature>
<evidence type="ECO:0000256" key="1">
    <source>
        <dbReference type="ARBA" id="ARBA00005094"/>
    </source>
</evidence>
<evidence type="ECO:0000256" key="9">
    <source>
        <dbReference type="HAMAP-Rule" id="MF_00183"/>
    </source>
</evidence>
<dbReference type="GO" id="GO:0051484">
    <property type="term" value="P:isopentenyl diphosphate biosynthetic process, methylerythritol 4-phosphate pathway involved in terpenoid biosynthetic process"/>
    <property type="evidence" value="ECO:0007669"/>
    <property type="project" value="UniProtKB-ARBA"/>
</dbReference>
<comment type="cofactor">
    <cofactor evidence="9">
        <name>Mg(2+)</name>
        <dbReference type="ChEBI" id="CHEBI:18420"/>
    </cofactor>
    <cofactor evidence="9">
        <name>Mn(2+)</name>
        <dbReference type="ChEBI" id="CHEBI:29035"/>
    </cofactor>
</comment>
<keyword evidence="4 9" id="KW-0521">NADP</keyword>
<organism evidence="13 14">
    <name type="scientific">[Clostridium] hylemonae DSM 15053</name>
    <dbReference type="NCBI Taxonomy" id="553973"/>
    <lineage>
        <taxon>Bacteria</taxon>
        <taxon>Bacillati</taxon>
        <taxon>Bacillota</taxon>
        <taxon>Clostridia</taxon>
        <taxon>Lachnospirales</taxon>
        <taxon>Lachnospiraceae</taxon>
    </lineage>
</organism>